<dbReference type="Proteomes" id="UP000256970">
    <property type="component" value="Unassembled WGS sequence"/>
</dbReference>
<organism evidence="2 3">
    <name type="scientific">Tetradesmus obliquus</name>
    <name type="common">Green alga</name>
    <name type="synonym">Acutodesmus obliquus</name>
    <dbReference type="NCBI Taxonomy" id="3088"/>
    <lineage>
        <taxon>Eukaryota</taxon>
        <taxon>Viridiplantae</taxon>
        <taxon>Chlorophyta</taxon>
        <taxon>core chlorophytes</taxon>
        <taxon>Chlorophyceae</taxon>
        <taxon>CS clade</taxon>
        <taxon>Sphaeropleales</taxon>
        <taxon>Scenedesmaceae</taxon>
        <taxon>Tetradesmus</taxon>
    </lineage>
</organism>
<reference evidence="2 3" key="1">
    <citation type="submission" date="2016-10" db="EMBL/GenBank/DDBJ databases">
        <authorList>
            <person name="Cai Z."/>
        </authorList>
    </citation>
    <scope>NUCLEOTIDE SEQUENCE [LARGE SCALE GENOMIC DNA]</scope>
</reference>
<accession>A0A383V8N4</accession>
<dbReference type="InterPro" id="IPR029058">
    <property type="entry name" value="AB_hydrolase_fold"/>
</dbReference>
<dbReference type="AlphaFoldDB" id="A0A383V8N4"/>
<sequence length="445" mass="48235">MPVPTSLTSGVIAHLTIPNYLGKQPGAPSPIKPRQLPRRGNCDNPKPTFVLVPGATGSQLDGTQEGSAGGCAAFSSPRAVYPDFSWLKNLQCFTHMMSVAYDNSTGRYLNSSGTHLYPSEGGWPDGTGSFLLQSAYAGLWQHLRSNYGYTAGVDMFAAPYDWRMDYDGLEQTGQFDQIAARIAAAVKLNCGQKAVLHAHSMGGNVMLHMLRLPQFKEWRQKNIKALILASPSLEGAAAEPWMTKITGVVNPVPAYTVNIPQPALAAMPSLALDQALYQAWQATPSFNMVFPMAGVMDKDHVLVRTPSRSYTVGQQQELLRDMGADMMADHLDKVQAHTRQLVEGGPVPGIQSFCVYSTAVRTPMTLTFASDIPKWRPLTRPAGITWGTGDGMVDLRALRICSRVVQAGNIEEVAHPMVDHIGLNREPAGLAALDKVYAKAGMVKL</sequence>
<protein>
    <submittedName>
        <fullName evidence="2">Uncharacterized protein</fullName>
    </submittedName>
</protein>
<dbReference type="EMBL" id="FNXT01000153">
    <property type="protein sequence ID" value="SZX61531.1"/>
    <property type="molecule type" value="Genomic_DNA"/>
</dbReference>
<evidence type="ECO:0000313" key="2">
    <source>
        <dbReference type="EMBL" id="SZX61531.1"/>
    </source>
</evidence>
<dbReference type="GO" id="GO:0006629">
    <property type="term" value="P:lipid metabolic process"/>
    <property type="evidence" value="ECO:0007669"/>
    <property type="project" value="InterPro"/>
</dbReference>
<gene>
    <name evidence="2" type="ORF">BQ4739_LOCUS2045</name>
</gene>
<dbReference type="Pfam" id="PF02450">
    <property type="entry name" value="LCAT"/>
    <property type="match status" value="1"/>
</dbReference>
<name>A0A383V8N4_TETOB</name>
<proteinExistence type="predicted"/>
<evidence type="ECO:0000313" key="3">
    <source>
        <dbReference type="Proteomes" id="UP000256970"/>
    </source>
</evidence>
<dbReference type="PANTHER" id="PTHR11440">
    <property type="entry name" value="LECITHIN-CHOLESTEROL ACYLTRANSFERASE-RELATED"/>
    <property type="match status" value="1"/>
</dbReference>
<dbReference type="Gene3D" id="3.40.50.1820">
    <property type="entry name" value="alpha/beta hydrolase"/>
    <property type="match status" value="1"/>
</dbReference>
<dbReference type="InterPro" id="IPR003386">
    <property type="entry name" value="LACT/PDAT_acylTrfase"/>
</dbReference>
<evidence type="ECO:0000256" key="1">
    <source>
        <dbReference type="SAM" id="MobiDB-lite"/>
    </source>
</evidence>
<keyword evidence="3" id="KW-1185">Reference proteome</keyword>
<feature type="region of interest" description="Disordered" evidence="1">
    <location>
        <begin position="23"/>
        <end position="44"/>
    </location>
</feature>
<dbReference type="GO" id="GO:0008374">
    <property type="term" value="F:O-acyltransferase activity"/>
    <property type="evidence" value="ECO:0007669"/>
    <property type="project" value="InterPro"/>
</dbReference>
<dbReference type="STRING" id="3088.A0A383V8N4"/>
<dbReference type="SUPFAM" id="SSF53474">
    <property type="entry name" value="alpha/beta-Hydrolases"/>
    <property type="match status" value="1"/>
</dbReference>